<evidence type="ECO:0000313" key="1">
    <source>
        <dbReference type="EnsemblMetazoa" id="Aqu2.1.18134_001"/>
    </source>
</evidence>
<dbReference type="AlphaFoldDB" id="A0A1X7TT18"/>
<accession>A0A1X7TT18</accession>
<dbReference type="InParanoid" id="A0A1X7TT18"/>
<protein>
    <submittedName>
        <fullName evidence="1">Uncharacterized protein</fullName>
    </submittedName>
</protein>
<proteinExistence type="predicted"/>
<name>A0A1X7TT18_AMPQE</name>
<reference evidence="1" key="1">
    <citation type="submission" date="2017-05" db="UniProtKB">
        <authorList>
            <consortium name="EnsemblMetazoa"/>
        </authorList>
    </citation>
    <scope>IDENTIFICATION</scope>
</reference>
<organism evidence="1">
    <name type="scientific">Amphimedon queenslandica</name>
    <name type="common">Sponge</name>
    <dbReference type="NCBI Taxonomy" id="400682"/>
    <lineage>
        <taxon>Eukaryota</taxon>
        <taxon>Metazoa</taxon>
        <taxon>Porifera</taxon>
        <taxon>Demospongiae</taxon>
        <taxon>Heteroscleromorpha</taxon>
        <taxon>Haplosclerida</taxon>
        <taxon>Niphatidae</taxon>
        <taxon>Amphimedon</taxon>
    </lineage>
</organism>
<dbReference type="EnsemblMetazoa" id="Aqu2.1.18134_001">
    <property type="protein sequence ID" value="Aqu2.1.18134_001"/>
    <property type="gene ID" value="Aqu2.1.18134"/>
</dbReference>
<sequence length="97" mass="10696">KVVGPGRDFIQRLYALKKVGSAPDHKIRLSKPARADVIWWRMFVSHWNGISMLSNPTNSPEDVKVFSDASGSWGGGASVFPNGLHLNGRLPWSPPPF</sequence>